<dbReference type="STRING" id="655353.SAMN04488056_101448"/>
<name>A0A1I5ADI2_9HYPH</name>
<dbReference type="InterPro" id="IPR011738">
    <property type="entry name" value="Phage_CHP"/>
</dbReference>
<evidence type="ECO:0000313" key="1">
    <source>
        <dbReference type="EMBL" id="SFN60555.1"/>
    </source>
</evidence>
<dbReference type="NCBIfam" id="TIGR02215">
    <property type="entry name" value="phage_chp_gp8"/>
    <property type="match status" value="1"/>
</dbReference>
<evidence type="ECO:0000313" key="2">
    <source>
        <dbReference type="Proteomes" id="UP000199236"/>
    </source>
</evidence>
<dbReference type="CDD" id="cd08054">
    <property type="entry name" value="gp6"/>
    <property type="match status" value="1"/>
</dbReference>
<dbReference type="Proteomes" id="UP000199236">
    <property type="component" value="Unassembled WGS sequence"/>
</dbReference>
<reference evidence="1 2" key="1">
    <citation type="submission" date="2016-10" db="EMBL/GenBank/DDBJ databases">
        <authorList>
            <person name="de Groot N.N."/>
        </authorList>
    </citation>
    <scope>NUCLEOTIDE SEQUENCE [LARGE SCALE GENOMIC DNA]</scope>
    <source>
        <strain evidence="1 2">CGMCC 1.9157</strain>
    </source>
</reference>
<gene>
    <name evidence="1" type="ORF">SAMN04488056_101448</name>
</gene>
<dbReference type="Pfam" id="PF05135">
    <property type="entry name" value="Phage_connect_1"/>
    <property type="match status" value="1"/>
</dbReference>
<organism evidence="1 2">
    <name type="scientific">Cohaesibacter marisflavi</name>
    <dbReference type="NCBI Taxonomy" id="655353"/>
    <lineage>
        <taxon>Bacteria</taxon>
        <taxon>Pseudomonadati</taxon>
        <taxon>Pseudomonadota</taxon>
        <taxon>Alphaproteobacteria</taxon>
        <taxon>Hyphomicrobiales</taxon>
        <taxon>Cohaesibacteraceae</taxon>
    </lineage>
</organism>
<dbReference type="NCBIfam" id="TIGR01560">
    <property type="entry name" value="put_DNA_pack"/>
    <property type="match status" value="2"/>
</dbReference>
<dbReference type="InterPro" id="IPR021146">
    <property type="entry name" value="Phage_gp6-like_head-tail"/>
</dbReference>
<keyword evidence="2" id="KW-1185">Reference proteome</keyword>
<dbReference type="InterPro" id="IPR006450">
    <property type="entry name" value="Phage_HK97_gp6-like"/>
</dbReference>
<dbReference type="OrthoDB" id="8452228at2"/>
<evidence type="ECO:0008006" key="3">
    <source>
        <dbReference type="Google" id="ProtNLM"/>
    </source>
</evidence>
<dbReference type="EMBL" id="FOVR01000001">
    <property type="protein sequence ID" value="SFN60555.1"/>
    <property type="molecule type" value="Genomic_DNA"/>
</dbReference>
<protein>
    <recommendedName>
        <fullName evidence="3">Phage gp6-like head-tail connector protein</fullName>
    </recommendedName>
</protein>
<accession>A0A1I5ADI2</accession>
<sequence length="192" mass="21084">MKFAPYQITAPDALPVTLDEIKTHCRVDGESEDDYLTGLLQAAVSYLDGYSGILGKCLMTQEWAQEFEWWGDFPLCLGPFLDLTSIAYFDGDGESQTVDLSSVRIERRVLETFACLKVGASWPDTDPDAGPITVTWRAGYEDAAAVPAGIRHAIKLMVGHWFENREAVLVGVAANQLPLAVDALIAPHRKVL</sequence>
<dbReference type="AlphaFoldDB" id="A0A1I5ADI2"/>
<dbReference type="RefSeq" id="WP_090068386.1">
    <property type="nucleotide sequence ID" value="NZ_FOVR01000001.1"/>
</dbReference>
<proteinExistence type="predicted"/>
<dbReference type="Gene3D" id="1.10.3230.30">
    <property type="entry name" value="Phage gp6-like head-tail connector protein"/>
    <property type="match status" value="2"/>
</dbReference>